<dbReference type="AlphaFoldDB" id="A0A7J0HAC8"/>
<evidence type="ECO:0000313" key="2">
    <source>
        <dbReference type="EMBL" id="GFZ20070.1"/>
    </source>
</evidence>
<evidence type="ECO:0000313" key="3">
    <source>
        <dbReference type="Proteomes" id="UP000585474"/>
    </source>
</evidence>
<feature type="compositionally biased region" description="Polar residues" evidence="1">
    <location>
        <begin position="118"/>
        <end position="130"/>
    </location>
</feature>
<dbReference type="EMBL" id="BJWL01000028">
    <property type="protein sequence ID" value="GFZ20070.1"/>
    <property type="molecule type" value="Genomic_DNA"/>
</dbReference>
<feature type="region of interest" description="Disordered" evidence="1">
    <location>
        <begin position="118"/>
        <end position="146"/>
    </location>
</feature>
<accession>A0A7J0HAC8</accession>
<comment type="caution">
    <text evidence="2">The sequence shown here is derived from an EMBL/GenBank/DDBJ whole genome shotgun (WGS) entry which is preliminary data.</text>
</comment>
<sequence>MVTAVQRAVRRCMVRYLHALGKQFQSKSGVCPCQDEVLSRGYHIIARYIICKNSQDVTNSVRQHSEVIRERLCMHADRSNDDQPRSDRTSEAVELLQGMDPSMRDNIIIRIIDMTDPSHSTVRSPAYNTEQRGRPAGKNEQSRRRIPSILQSYTSGSRGASNSSSDASVTLPAATSRVCKDQSTAPPMSDPFIQELPEAYQDFISHIVDVQVDGHCGFRVIAA</sequence>
<evidence type="ECO:0000256" key="1">
    <source>
        <dbReference type="SAM" id="MobiDB-lite"/>
    </source>
</evidence>
<protein>
    <submittedName>
        <fullName evidence="2">Uncharacterized protein</fullName>
    </submittedName>
</protein>
<name>A0A7J0HAC8_9ERIC</name>
<dbReference type="OrthoDB" id="2422440at2759"/>
<dbReference type="Proteomes" id="UP000585474">
    <property type="component" value="Unassembled WGS sequence"/>
</dbReference>
<proteinExistence type="predicted"/>
<gene>
    <name evidence="2" type="ORF">Acr_28g0007750</name>
</gene>
<organism evidence="2 3">
    <name type="scientific">Actinidia rufa</name>
    <dbReference type="NCBI Taxonomy" id="165716"/>
    <lineage>
        <taxon>Eukaryota</taxon>
        <taxon>Viridiplantae</taxon>
        <taxon>Streptophyta</taxon>
        <taxon>Embryophyta</taxon>
        <taxon>Tracheophyta</taxon>
        <taxon>Spermatophyta</taxon>
        <taxon>Magnoliopsida</taxon>
        <taxon>eudicotyledons</taxon>
        <taxon>Gunneridae</taxon>
        <taxon>Pentapetalae</taxon>
        <taxon>asterids</taxon>
        <taxon>Ericales</taxon>
        <taxon>Actinidiaceae</taxon>
        <taxon>Actinidia</taxon>
    </lineage>
</organism>
<keyword evidence="3" id="KW-1185">Reference proteome</keyword>
<reference evidence="2 3" key="1">
    <citation type="submission" date="2019-07" db="EMBL/GenBank/DDBJ databases">
        <title>De Novo Assembly of kiwifruit Actinidia rufa.</title>
        <authorList>
            <person name="Sugita-Konishi S."/>
            <person name="Sato K."/>
            <person name="Mori E."/>
            <person name="Abe Y."/>
            <person name="Kisaki G."/>
            <person name="Hamano K."/>
            <person name="Suezawa K."/>
            <person name="Otani M."/>
            <person name="Fukuda T."/>
            <person name="Manabe T."/>
            <person name="Gomi K."/>
            <person name="Tabuchi M."/>
            <person name="Akimitsu K."/>
            <person name="Kataoka I."/>
        </authorList>
    </citation>
    <scope>NUCLEOTIDE SEQUENCE [LARGE SCALE GENOMIC DNA]</scope>
    <source>
        <strain evidence="3">cv. Fuchu</strain>
    </source>
</reference>